<name>A0A1M6VP26_HALPU</name>
<reference evidence="3" key="1">
    <citation type="submission" date="2016-11" db="EMBL/GenBank/DDBJ databases">
        <authorList>
            <person name="Varghese N."/>
            <person name="Submissions S."/>
        </authorList>
    </citation>
    <scope>NUCLEOTIDE SEQUENCE [LARGE SCALE GENOMIC DNA]</scope>
    <source>
        <strain evidence="3">DX253</strain>
    </source>
</reference>
<sequence>MVCQSGRFYTSIYPVRRAVRVVGEAMTNSETPTETGISTAAPSTRDLSNVFDALQRPERRTVLSFLHECDADTIELDELGAHVSSRLTGTDETLVRSMLHHHHLPKLADYGFIDYDRTTLVIRPCADVDELLPLFVE</sequence>
<keyword evidence="3" id="KW-1185">Reference proteome</keyword>
<proteinExistence type="predicted"/>
<gene>
    <name evidence="2" type="ORF">SAMN05444342_2321</name>
</gene>
<dbReference type="EMBL" id="FRAN01000003">
    <property type="protein sequence ID" value="SHK83104.1"/>
    <property type="molecule type" value="Genomic_DNA"/>
</dbReference>
<dbReference type="Pfam" id="PF24035">
    <property type="entry name" value="DUF7344"/>
    <property type="match status" value="1"/>
</dbReference>
<feature type="domain" description="DUF7344" evidence="1">
    <location>
        <begin position="51"/>
        <end position="122"/>
    </location>
</feature>
<dbReference type="Gene3D" id="1.10.10.10">
    <property type="entry name" value="Winged helix-like DNA-binding domain superfamily/Winged helix DNA-binding domain"/>
    <property type="match status" value="1"/>
</dbReference>
<evidence type="ECO:0000259" key="1">
    <source>
        <dbReference type="Pfam" id="PF24035"/>
    </source>
</evidence>
<protein>
    <recommendedName>
        <fullName evidence="1">DUF7344 domain-containing protein</fullName>
    </recommendedName>
</protein>
<dbReference type="InterPro" id="IPR055768">
    <property type="entry name" value="DUF7344"/>
</dbReference>
<dbReference type="AlphaFoldDB" id="A0A1M6VP26"/>
<dbReference type="InterPro" id="IPR036388">
    <property type="entry name" value="WH-like_DNA-bd_sf"/>
</dbReference>
<evidence type="ECO:0000313" key="2">
    <source>
        <dbReference type="EMBL" id="SHK83104.1"/>
    </source>
</evidence>
<accession>A0A1M6VP26</accession>
<evidence type="ECO:0000313" key="3">
    <source>
        <dbReference type="Proteomes" id="UP000184203"/>
    </source>
</evidence>
<dbReference type="Proteomes" id="UP000184203">
    <property type="component" value="Unassembled WGS sequence"/>
</dbReference>
<organism evidence="2 3">
    <name type="scientific">Haladaptatus paucihalophilus DX253</name>
    <dbReference type="NCBI Taxonomy" id="797209"/>
    <lineage>
        <taxon>Archaea</taxon>
        <taxon>Methanobacteriati</taxon>
        <taxon>Methanobacteriota</taxon>
        <taxon>Stenosarchaea group</taxon>
        <taxon>Halobacteria</taxon>
        <taxon>Halobacteriales</taxon>
        <taxon>Haladaptataceae</taxon>
        <taxon>Haladaptatus</taxon>
    </lineage>
</organism>